<reference evidence="2 3" key="1">
    <citation type="submission" date="2015-06" db="EMBL/GenBank/DDBJ databases">
        <title>Draft genome of the ant-associated black yeast Phialophora attae CBS 131958.</title>
        <authorList>
            <person name="Moreno L.F."/>
            <person name="Stielow B.J."/>
            <person name="de Hoog S."/>
            <person name="Vicente V.A."/>
            <person name="Weiss V.A."/>
            <person name="de Vries M."/>
            <person name="Cruz L.M."/>
            <person name="Souza E.M."/>
        </authorList>
    </citation>
    <scope>NUCLEOTIDE SEQUENCE [LARGE SCALE GENOMIC DNA]</scope>
    <source>
        <strain evidence="2 3">CBS 131958</strain>
    </source>
</reference>
<name>A0A0N1H9J4_9EURO</name>
<sequence length="199" mass="20483">MHITTLALLFTTTLAAPLIEPQHRSITSRHIARSPVVLDIANTSSLPGVRTSPAGRAGAFEVEFQSAQAGQVLTQENTSPAAPPAGFAAVESSSFIVQFATSGTPTLQKIDYIFDVTDSAVAALDLATTKIGKLSADGCSFAIEEGLEFEFEAEENEITLTVDDLNGEWAAEGAAAGEAEAAKVVAAKGAGAAGKTAME</sequence>
<proteinExistence type="predicted"/>
<evidence type="ECO:0000313" key="2">
    <source>
        <dbReference type="EMBL" id="KPI40224.1"/>
    </source>
</evidence>
<gene>
    <name evidence="2" type="ORF">AB675_11596</name>
</gene>
<dbReference type="Proteomes" id="UP000038010">
    <property type="component" value="Unassembled WGS sequence"/>
</dbReference>
<dbReference type="VEuPathDB" id="FungiDB:AB675_11596"/>
<dbReference type="OrthoDB" id="3014608at2759"/>
<dbReference type="AlphaFoldDB" id="A0A0N1H9J4"/>
<protein>
    <recommendedName>
        <fullName evidence="4">Ubiquitin 3 binding protein But2 C-terminal domain-containing protein</fullName>
    </recommendedName>
</protein>
<dbReference type="EMBL" id="LFJN01000013">
    <property type="protein sequence ID" value="KPI40224.1"/>
    <property type="molecule type" value="Genomic_DNA"/>
</dbReference>
<organism evidence="2 3">
    <name type="scientific">Cyphellophora attinorum</name>
    <dbReference type="NCBI Taxonomy" id="1664694"/>
    <lineage>
        <taxon>Eukaryota</taxon>
        <taxon>Fungi</taxon>
        <taxon>Dikarya</taxon>
        <taxon>Ascomycota</taxon>
        <taxon>Pezizomycotina</taxon>
        <taxon>Eurotiomycetes</taxon>
        <taxon>Chaetothyriomycetidae</taxon>
        <taxon>Chaetothyriales</taxon>
        <taxon>Cyphellophoraceae</taxon>
        <taxon>Cyphellophora</taxon>
    </lineage>
</organism>
<evidence type="ECO:0008006" key="4">
    <source>
        <dbReference type="Google" id="ProtNLM"/>
    </source>
</evidence>
<feature type="chain" id="PRO_5012565465" description="Ubiquitin 3 binding protein But2 C-terminal domain-containing protein" evidence="1">
    <location>
        <begin position="16"/>
        <end position="199"/>
    </location>
</feature>
<dbReference type="RefSeq" id="XP_018000187.1">
    <property type="nucleotide sequence ID" value="XM_018140457.1"/>
</dbReference>
<dbReference type="GeneID" id="28732338"/>
<comment type="caution">
    <text evidence="2">The sequence shown here is derived from an EMBL/GenBank/DDBJ whole genome shotgun (WGS) entry which is preliminary data.</text>
</comment>
<keyword evidence="3" id="KW-1185">Reference proteome</keyword>
<keyword evidence="1" id="KW-0732">Signal</keyword>
<feature type="signal peptide" evidence="1">
    <location>
        <begin position="1"/>
        <end position="15"/>
    </location>
</feature>
<evidence type="ECO:0000313" key="3">
    <source>
        <dbReference type="Proteomes" id="UP000038010"/>
    </source>
</evidence>
<accession>A0A0N1H9J4</accession>
<evidence type="ECO:0000256" key="1">
    <source>
        <dbReference type="SAM" id="SignalP"/>
    </source>
</evidence>